<evidence type="ECO:0000313" key="3">
    <source>
        <dbReference type="Proteomes" id="UP000000239"/>
    </source>
</evidence>
<dbReference type="InterPro" id="IPR014177">
    <property type="entry name" value="Formate_DH_TAT-contain"/>
</dbReference>
<dbReference type="RefSeq" id="WP_011507212.1">
    <property type="nucleotide sequence ID" value="NC_007963.1"/>
</dbReference>
<reference evidence="2 3" key="1">
    <citation type="journal article" date="2011" name="Stand. Genomic Sci.">
        <title>Complete genome sequence of the halophilic and highly halotolerant Chromohalobacter salexigens type strain (1H11(T)).</title>
        <authorList>
            <person name="Copeland A."/>
            <person name="O'Connor K."/>
            <person name="Lucas S."/>
            <person name="Lapidus A."/>
            <person name="Berry K.W."/>
            <person name="Detter J.C."/>
            <person name="Del Rio T.G."/>
            <person name="Hammon N."/>
            <person name="Dalin E."/>
            <person name="Tice H."/>
            <person name="Pitluck S."/>
            <person name="Bruce D."/>
            <person name="Goodwin L."/>
            <person name="Han C."/>
            <person name="Tapia R."/>
            <person name="Saunders E."/>
            <person name="Schmutz J."/>
            <person name="Brettin T."/>
            <person name="Larimer F."/>
            <person name="Land M."/>
            <person name="Hauser L."/>
            <person name="Vargas C."/>
            <person name="Nieto J.J."/>
            <person name="Kyrpides N.C."/>
            <person name="Ivanova N."/>
            <person name="Goker M."/>
            <person name="Klenk H.P."/>
            <person name="Csonka L.N."/>
            <person name="Woyke T."/>
        </authorList>
    </citation>
    <scope>NUCLEOTIDE SEQUENCE [LARGE SCALE GENOMIC DNA]</scope>
    <source>
        <strain evidence="3">ATCC BAA-138 / DSM 3043 / CIP 106854 / NCIMB 13768 / 1H11</strain>
    </source>
</reference>
<organism evidence="2 3">
    <name type="scientific">Chromohalobacter israelensis (strain ATCC BAA-138 / DSM 3043 / CIP 106854 / NCIMB 13768 / 1H11)</name>
    <name type="common">Chromohalobacter salexigens</name>
    <dbReference type="NCBI Taxonomy" id="290398"/>
    <lineage>
        <taxon>Bacteria</taxon>
        <taxon>Pseudomonadati</taxon>
        <taxon>Pseudomonadota</taxon>
        <taxon>Gammaproteobacteria</taxon>
        <taxon>Oceanospirillales</taxon>
        <taxon>Halomonadaceae</taxon>
        <taxon>Chromohalobacter</taxon>
    </lineage>
</organism>
<dbReference type="HOGENOM" id="CLU_2328683_0_0_6"/>
<dbReference type="AlphaFoldDB" id="Q1QW92"/>
<dbReference type="eggNOG" id="ENOG5033B11">
    <property type="taxonomic scope" value="Bacteria"/>
</dbReference>
<feature type="region of interest" description="Disordered" evidence="1">
    <location>
        <begin position="1"/>
        <end position="40"/>
    </location>
</feature>
<dbReference type="NCBIfam" id="TIGR02811">
    <property type="entry name" value="formate_TAT"/>
    <property type="match status" value="1"/>
</dbReference>
<feature type="compositionally biased region" description="Basic and acidic residues" evidence="1">
    <location>
        <begin position="1"/>
        <end position="27"/>
    </location>
</feature>
<proteinExistence type="predicted"/>
<keyword evidence="3" id="KW-1185">Reference proteome</keyword>
<feature type="region of interest" description="Disordered" evidence="1">
    <location>
        <begin position="67"/>
        <end position="89"/>
    </location>
</feature>
<evidence type="ECO:0000256" key="1">
    <source>
        <dbReference type="SAM" id="MobiDB-lite"/>
    </source>
</evidence>
<dbReference type="GeneID" id="95334630"/>
<evidence type="ECO:0000313" key="2">
    <source>
        <dbReference type="EMBL" id="ABE59266.1"/>
    </source>
</evidence>
<dbReference type="STRING" id="290398.Csal_1914"/>
<name>Q1QW92_CHRI1</name>
<gene>
    <name evidence="2" type="ordered locus">Csal_1914</name>
</gene>
<dbReference type="KEGG" id="csa:Csal_1914"/>
<sequence length="98" mass="10744">MTCTHDAHRPPDGADTVRSDHRSRPMKESNNNASNNPARRRFLRNVGLGTVAAGAAVAVGHVTLAQAQSNEEQDAPDNNETTYRETDHVKAFYATLRD</sequence>
<dbReference type="Proteomes" id="UP000000239">
    <property type="component" value="Chromosome"/>
</dbReference>
<dbReference type="InterPro" id="IPR006311">
    <property type="entry name" value="TAT_signal"/>
</dbReference>
<dbReference type="PROSITE" id="PS51318">
    <property type="entry name" value="TAT"/>
    <property type="match status" value="1"/>
</dbReference>
<accession>Q1QW92</accession>
<dbReference type="EMBL" id="CP000285">
    <property type="protein sequence ID" value="ABE59266.1"/>
    <property type="molecule type" value="Genomic_DNA"/>
</dbReference>
<protein>
    <submittedName>
        <fullName evidence="2">Twin-arginine translocation pathway signal</fullName>
    </submittedName>
</protein>